<evidence type="ECO:0008006" key="3">
    <source>
        <dbReference type="Google" id="ProtNLM"/>
    </source>
</evidence>
<evidence type="ECO:0000313" key="2">
    <source>
        <dbReference type="Proteomes" id="UP000800981"/>
    </source>
</evidence>
<evidence type="ECO:0000313" key="1">
    <source>
        <dbReference type="EMBL" id="NHC14857.1"/>
    </source>
</evidence>
<comment type="caution">
    <text evidence="1">The sequence shown here is derived from an EMBL/GenBank/DDBJ whole genome shotgun (WGS) entry which is preliminary data.</text>
</comment>
<keyword evidence="2" id="KW-1185">Reference proteome</keyword>
<organism evidence="1 2">
    <name type="scientific">Motilibacter deserti</name>
    <dbReference type="NCBI Taxonomy" id="2714956"/>
    <lineage>
        <taxon>Bacteria</taxon>
        <taxon>Bacillati</taxon>
        <taxon>Actinomycetota</taxon>
        <taxon>Actinomycetes</taxon>
        <taxon>Motilibacterales</taxon>
        <taxon>Motilibacteraceae</taxon>
        <taxon>Motilibacter</taxon>
    </lineage>
</organism>
<dbReference type="SUPFAM" id="SSF53850">
    <property type="entry name" value="Periplasmic binding protein-like II"/>
    <property type="match status" value="1"/>
</dbReference>
<name>A0ABX0GVM9_9ACTN</name>
<dbReference type="Proteomes" id="UP000800981">
    <property type="component" value="Unassembled WGS sequence"/>
</dbReference>
<sequence length="305" mass="31729">MIAGLGTAGSALADPPQGEYRQLAGVGSDTTQDVMNAMADAIVVNGQKPIASYDAFGSATVQTKANPACTISRPAGSGAGRTALVTQLQAGNGCLDFARSSSLSLGATTPGLTYVPFAVDAVSFAVSSDSLLPRRLTLQQVKDIYNCKNDAQGWKPLLPQAGSGTRSFWLSTLGMTEAQVTASPCIVQTVAGAPIQEHDGRVLDSSSIVPISVAQWVAQTEGTVADVRGKAVLGVIDGNLPIVLNSDFGVKRDVYNVVPTSKLGESPYKEIFIGKQSEICKNTGIITQYGFAPHTDCGSDTRRTS</sequence>
<protein>
    <recommendedName>
        <fullName evidence="3">PBP domain-containing protein</fullName>
    </recommendedName>
</protein>
<gene>
    <name evidence="1" type="ORF">G9H71_13800</name>
</gene>
<reference evidence="1 2" key="1">
    <citation type="submission" date="2020-03" db="EMBL/GenBank/DDBJ databases">
        <title>Two novel Motilibacter sp.</title>
        <authorList>
            <person name="Liu S."/>
        </authorList>
    </citation>
    <scope>NUCLEOTIDE SEQUENCE [LARGE SCALE GENOMIC DNA]</scope>
    <source>
        <strain evidence="1 2">E257</strain>
    </source>
</reference>
<dbReference type="Gene3D" id="3.40.190.10">
    <property type="entry name" value="Periplasmic binding protein-like II"/>
    <property type="match status" value="1"/>
</dbReference>
<proteinExistence type="predicted"/>
<dbReference type="EMBL" id="JAANNP010000011">
    <property type="protein sequence ID" value="NHC14857.1"/>
    <property type="molecule type" value="Genomic_DNA"/>
</dbReference>
<accession>A0ABX0GVM9</accession>